<evidence type="ECO:0000256" key="3">
    <source>
        <dbReference type="ARBA" id="ARBA00009361"/>
    </source>
</evidence>
<proteinExistence type="inferred from homology"/>
<dbReference type="PANTHER" id="PTHR33078">
    <property type="entry name" value="PROTEIN YCF2-RELATED"/>
    <property type="match status" value="1"/>
</dbReference>
<keyword evidence="6" id="KW-0067">ATP-binding</keyword>
<comment type="function">
    <text evidence="1">Probable ATPase of unknown function. Its presence in a non-photosynthetic plant (Epifagus virginiana) and experiments in tobacco indicate that it has an essential function which is probably not related to photosynthesis.</text>
</comment>
<keyword evidence="7" id="KW-0150">Chloroplast</keyword>
<name>A0A8A1RKI6_9POAL</name>
<protein>
    <recommendedName>
        <fullName evidence="8">Ycf2</fullName>
    </recommendedName>
</protein>
<dbReference type="GO" id="GO:0005524">
    <property type="term" value="F:ATP binding"/>
    <property type="evidence" value="ECO:0007669"/>
    <property type="project" value="UniProtKB-KW"/>
</dbReference>
<evidence type="ECO:0000256" key="2">
    <source>
        <dbReference type="ARBA" id="ARBA00004474"/>
    </source>
</evidence>
<geneLocation type="chloroplast" evidence="7"/>
<dbReference type="EMBL" id="MT653696">
    <property type="protein sequence ID" value="QST15578.1"/>
    <property type="molecule type" value="Genomic_DNA"/>
</dbReference>
<sequence length="315" mass="35496">MLIIRQSLTHGKPFSFRLALSGILVIGSIGTGRSYLVKYLTKNYDFPFIKVRGLLIPQERKHLFILLYTRGFYLEKTMFHTKGFGSITTSSSALDLVALSNEALSISIPHKKSIIEKNTIRLALHRQTWGLRAKVRSARDHGTLFYQIGGALVQNRLISNNPIESIYIKRQSCQEAGFSLAKRYFELGTSMKRLRRLLSLLSFSGGPAAQDLWSSPGTDEKKWIASYVLAQNDSSLSISIVHGLLEVEGALVQSLPTEKDCSQVDNNRVPLLRRSEPRNPLEMFSNGYCSLFDQGLLYEKKWSLKKGTECSNRNC</sequence>
<gene>
    <name evidence="7" type="primary">ycf2</name>
</gene>
<evidence type="ECO:0000256" key="5">
    <source>
        <dbReference type="ARBA" id="ARBA00022741"/>
    </source>
</evidence>
<dbReference type="GO" id="GO:0009536">
    <property type="term" value="C:plastid"/>
    <property type="evidence" value="ECO:0007669"/>
    <property type="project" value="UniProtKB-SubCell"/>
</dbReference>
<evidence type="ECO:0000256" key="6">
    <source>
        <dbReference type="ARBA" id="ARBA00022840"/>
    </source>
</evidence>
<reference evidence="7" key="1">
    <citation type="journal article" date="2021" name="Mitochondrial DNA Part B Resour">
        <title>The complete chloroplast genome sequence of Beckmannia syzigachne.</title>
        <authorList>
            <person name="Zheng Y."/>
            <person name="Luo M."/>
            <person name="Li Y."/>
            <person name="Wang Y."/>
        </authorList>
    </citation>
    <scope>NUCLEOTIDE SEQUENCE</scope>
</reference>
<evidence type="ECO:0000313" key="7">
    <source>
        <dbReference type="EMBL" id="QST15578.1"/>
    </source>
</evidence>
<organism evidence="7">
    <name type="scientific">Beckmannia syzigachne</name>
    <dbReference type="NCBI Taxonomy" id="368345"/>
    <lineage>
        <taxon>Eukaryota</taxon>
        <taxon>Viridiplantae</taxon>
        <taxon>Streptophyta</taxon>
        <taxon>Embryophyta</taxon>
        <taxon>Tracheophyta</taxon>
        <taxon>Spermatophyta</taxon>
        <taxon>Magnoliopsida</taxon>
        <taxon>Liliopsida</taxon>
        <taxon>Poales</taxon>
        <taxon>Poaceae</taxon>
        <taxon>BOP clade</taxon>
        <taxon>Pooideae</taxon>
        <taxon>Poodae</taxon>
        <taxon>Poeae</taxon>
        <taxon>Poeae Chloroplast Group 2 (Poeae type)</taxon>
        <taxon>Poodinae</taxon>
        <taxon>Beckmanniinae</taxon>
        <taxon>Beckmannia</taxon>
    </lineage>
</organism>
<evidence type="ECO:0000256" key="1">
    <source>
        <dbReference type="ARBA" id="ARBA00002329"/>
    </source>
</evidence>
<evidence type="ECO:0000256" key="4">
    <source>
        <dbReference type="ARBA" id="ARBA00022640"/>
    </source>
</evidence>
<evidence type="ECO:0008006" key="8">
    <source>
        <dbReference type="Google" id="ProtNLM"/>
    </source>
</evidence>
<dbReference type="AlphaFoldDB" id="A0A8A1RKI6"/>
<comment type="similarity">
    <text evidence="3">Belongs to the Ycf2 family.</text>
</comment>
<dbReference type="PANTHER" id="PTHR33078:SF102">
    <property type="entry name" value="YCF2"/>
    <property type="match status" value="1"/>
</dbReference>
<comment type="subcellular location">
    <subcellularLocation>
        <location evidence="2">Plastid</location>
    </subcellularLocation>
</comment>
<keyword evidence="5" id="KW-0547">Nucleotide-binding</keyword>
<accession>A0A8A1RKI6</accession>
<keyword evidence="4 7" id="KW-0934">Plastid</keyword>